<dbReference type="PIRSF" id="PIRSF039090">
    <property type="entry name" value="Flis"/>
    <property type="match status" value="1"/>
</dbReference>
<keyword evidence="7" id="KW-0969">Cilium</keyword>
<dbReference type="GO" id="GO:0044780">
    <property type="term" value="P:bacterial-type flagellum assembly"/>
    <property type="evidence" value="ECO:0007669"/>
    <property type="project" value="InterPro"/>
</dbReference>
<comment type="subcellular location">
    <subcellularLocation>
        <location evidence="1 6">Cytoplasm</location>
        <location evidence="1 6">Cytosol</location>
    </subcellularLocation>
</comment>
<dbReference type="InterPro" id="IPR003713">
    <property type="entry name" value="FliS"/>
</dbReference>
<keyword evidence="7" id="KW-0966">Cell projection</keyword>
<accession>A0A193LKX9</accession>
<dbReference type="OrthoDB" id="9792010at2"/>
<dbReference type="Proteomes" id="UP000092695">
    <property type="component" value="Chromosome"/>
</dbReference>
<dbReference type="Gene3D" id="1.20.120.340">
    <property type="entry name" value="Flagellar protein FliS"/>
    <property type="match status" value="1"/>
</dbReference>
<keyword evidence="4 6" id="KW-1005">Bacterial flagellum biogenesis</keyword>
<organism evidence="7 8">
    <name type="scientific">Woeseia oceani</name>
    <dbReference type="NCBI Taxonomy" id="1548547"/>
    <lineage>
        <taxon>Bacteria</taxon>
        <taxon>Pseudomonadati</taxon>
        <taxon>Pseudomonadota</taxon>
        <taxon>Gammaproteobacteria</taxon>
        <taxon>Woeseiales</taxon>
        <taxon>Woeseiaceae</taxon>
        <taxon>Woeseia</taxon>
    </lineage>
</organism>
<keyword evidence="5" id="KW-0143">Chaperone</keyword>
<dbReference type="KEGG" id="woc:BA177_07315"/>
<dbReference type="STRING" id="1548547.BA177_07315"/>
<dbReference type="GO" id="GO:0071973">
    <property type="term" value="P:bacterial-type flagellum-dependent cell motility"/>
    <property type="evidence" value="ECO:0007669"/>
    <property type="project" value="TreeGrafter"/>
</dbReference>
<evidence type="ECO:0000256" key="3">
    <source>
        <dbReference type="ARBA" id="ARBA00022490"/>
    </source>
</evidence>
<keyword evidence="7" id="KW-0282">Flagellum</keyword>
<keyword evidence="3 6" id="KW-0963">Cytoplasm</keyword>
<dbReference type="SUPFAM" id="SSF101116">
    <property type="entry name" value="Flagellar export chaperone FliS"/>
    <property type="match status" value="1"/>
</dbReference>
<evidence type="ECO:0000256" key="1">
    <source>
        <dbReference type="ARBA" id="ARBA00004514"/>
    </source>
</evidence>
<evidence type="ECO:0000313" key="8">
    <source>
        <dbReference type="Proteomes" id="UP000092695"/>
    </source>
</evidence>
<evidence type="ECO:0000256" key="6">
    <source>
        <dbReference type="PIRNR" id="PIRNR039090"/>
    </source>
</evidence>
<reference evidence="7 8" key="1">
    <citation type="submission" date="2016-06" db="EMBL/GenBank/DDBJ databases">
        <title>Complete genome sequence of a deep-branching marine Gamma Proteobacterium Woeseia oceani type strain XK5.</title>
        <authorList>
            <person name="Mu D."/>
            <person name="Du Z."/>
        </authorList>
    </citation>
    <scope>NUCLEOTIDE SEQUENCE [LARGE SCALE GENOMIC DNA]</scope>
    <source>
        <strain evidence="7 8">XK5</strain>
    </source>
</reference>
<comment type="similarity">
    <text evidence="2 6">Belongs to the FliS family.</text>
</comment>
<dbReference type="PANTHER" id="PTHR34773">
    <property type="entry name" value="FLAGELLAR SECRETION CHAPERONE FLIS"/>
    <property type="match status" value="1"/>
</dbReference>
<dbReference type="GO" id="GO:0005829">
    <property type="term" value="C:cytosol"/>
    <property type="evidence" value="ECO:0007669"/>
    <property type="project" value="UniProtKB-SubCell"/>
</dbReference>
<dbReference type="EMBL" id="CP016268">
    <property type="protein sequence ID" value="ANO53069.1"/>
    <property type="molecule type" value="Genomic_DNA"/>
</dbReference>
<evidence type="ECO:0000256" key="4">
    <source>
        <dbReference type="ARBA" id="ARBA00022795"/>
    </source>
</evidence>
<dbReference type="InterPro" id="IPR036584">
    <property type="entry name" value="FliS_sf"/>
</dbReference>
<evidence type="ECO:0000313" key="7">
    <source>
        <dbReference type="EMBL" id="ANO53069.1"/>
    </source>
</evidence>
<evidence type="ECO:0000256" key="5">
    <source>
        <dbReference type="ARBA" id="ARBA00023186"/>
    </source>
</evidence>
<protein>
    <recommendedName>
        <fullName evidence="6">Flagellar secretion chaperone FliS</fullName>
    </recommendedName>
</protein>
<dbReference type="CDD" id="cd16098">
    <property type="entry name" value="FliS"/>
    <property type="match status" value="1"/>
</dbReference>
<keyword evidence="8" id="KW-1185">Reference proteome</keyword>
<gene>
    <name evidence="7" type="ORF">BA177_07315</name>
</gene>
<sequence>MQNSGMTAMREYRQVGTRQAVESASPYRLVQLMMERALAKIAIARGHLERNAISEKGRHIGDAIGIISGLQASLNHKVDSDLSGNFDALYDYMSRRLLEANLKNDDQILQEVAGLMRQVKEAWDAIGDEIAEQPVAAGLA</sequence>
<dbReference type="Pfam" id="PF02561">
    <property type="entry name" value="FliS"/>
    <property type="match status" value="1"/>
</dbReference>
<dbReference type="PANTHER" id="PTHR34773:SF1">
    <property type="entry name" value="FLAGELLAR SECRETION CHAPERONE FLIS"/>
    <property type="match status" value="1"/>
</dbReference>
<proteinExistence type="inferred from homology"/>
<evidence type="ECO:0000256" key="2">
    <source>
        <dbReference type="ARBA" id="ARBA00008787"/>
    </source>
</evidence>
<dbReference type="AlphaFoldDB" id="A0A193LKX9"/>
<dbReference type="NCBIfam" id="TIGR00208">
    <property type="entry name" value="fliS"/>
    <property type="match status" value="1"/>
</dbReference>
<name>A0A193LKX9_9GAMM</name>